<dbReference type="PANTHER" id="PTHR38687">
    <property type="entry name" value="CELL DIVISION PROTEIN DEDD-RELATED"/>
    <property type="match status" value="1"/>
</dbReference>
<dbReference type="AlphaFoldDB" id="A0A9D1TTI2"/>
<evidence type="ECO:0000256" key="1">
    <source>
        <dbReference type="SAM" id="MobiDB-lite"/>
    </source>
</evidence>
<dbReference type="InterPro" id="IPR052521">
    <property type="entry name" value="Cell_div_SPOR-domain"/>
</dbReference>
<dbReference type="InterPro" id="IPR007730">
    <property type="entry name" value="SPOR-like_dom"/>
</dbReference>
<sequence>MSNTQEKPILQRAVGAIFLLALIALVAVLLLQPSDQLPESTAKNSKPQQPTISITANNDSSKAPELNTKSPEIVLESTTSASQITENTPVEVIGEDLWQSVEQQTSQAVESTKPILIASTEPSNTIPKTVSEKPKATEPPKTANTTAAPKTEATKPKVAAPKLELIADSEKAPVTKPTSSATTSKNNQGKWYVQIGAFGNSANAQKLVNQYQQQGYTVRIQKDNNLNRVQIGPFSTKKEAEQVQAKTKTQSINPAVIHLP</sequence>
<dbReference type="GO" id="GO:0042834">
    <property type="term" value="F:peptidoglycan binding"/>
    <property type="evidence" value="ECO:0007669"/>
    <property type="project" value="InterPro"/>
</dbReference>
<accession>A0A9D1TTI2</accession>
<feature type="compositionally biased region" description="Low complexity" evidence="1">
    <location>
        <begin position="139"/>
        <end position="158"/>
    </location>
</feature>
<dbReference type="Pfam" id="PF05036">
    <property type="entry name" value="SPOR"/>
    <property type="match status" value="1"/>
</dbReference>
<reference evidence="3" key="2">
    <citation type="submission" date="2021-04" db="EMBL/GenBank/DDBJ databases">
        <authorList>
            <person name="Gilroy R."/>
        </authorList>
    </citation>
    <scope>NUCLEOTIDE SEQUENCE</scope>
    <source>
        <strain evidence="3">CHK160-9182</strain>
    </source>
</reference>
<protein>
    <submittedName>
        <fullName evidence="3">SPOR domain-containing protein</fullName>
    </submittedName>
</protein>
<dbReference type="EMBL" id="DXHP01000018">
    <property type="protein sequence ID" value="HIW05867.1"/>
    <property type="molecule type" value="Genomic_DNA"/>
</dbReference>
<dbReference type="PROSITE" id="PS51724">
    <property type="entry name" value="SPOR"/>
    <property type="match status" value="1"/>
</dbReference>
<dbReference type="GO" id="GO:0032153">
    <property type="term" value="C:cell division site"/>
    <property type="evidence" value="ECO:0007669"/>
    <property type="project" value="TreeGrafter"/>
</dbReference>
<name>A0A9D1TTI2_9GAMM</name>
<dbReference type="Proteomes" id="UP000823934">
    <property type="component" value="Unassembled WGS sequence"/>
</dbReference>
<dbReference type="InterPro" id="IPR036680">
    <property type="entry name" value="SPOR-like_sf"/>
</dbReference>
<dbReference type="Gene3D" id="3.30.70.1070">
    <property type="entry name" value="Sporulation related repeat"/>
    <property type="match status" value="1"/>
</dbReference>
<evidence type="ECO:0000313" key="4">
    <source>
        <dbReference type="Proteomes" id="UP000823934"/>
    </source>
</evidence>
<dbReference type="SUPFAM" id="SSF110997">
    <property type="entry name" value="Sporulation related repeat"/>
    <property type="match status" value="1"/>
</dbReference>
<proteinExistence type="predicted"/>
<dbReference type="PANTHER" id="PTHR38687:SF1">
    <property type="entry name" value="CELL DIVISION PROTEIN DEDD"/>
    <property type="match status" value="1"/>
</dbReference>
<dbReference type="GO" id="GO:0030428">
    <property type="term" value="C:cell septum"/>
    <property type="evidence" value="ECO:0007669"/>
    <property type="project" value="TreeGrafter"/>
</dbReference>
<feature type="domain" description="SPOR" evidence="2">
    <location>
        <begin position="185"/>
        <end position="260"/>
    </location>
</feature>
<dbReference type="GO" id="GO:0032506">
    <property type="term" value="P:cytokinetic process"/>
    <property type="evidence" value="ECO:0007669"/>
    <property type="project" value="TreeGrafter"/>
</dbReference>
<feature type="region of interest" description="Disordered" evidence="1">
    <location>
        <begin position="37"/>
        <end position="68"/>
    </location>
</feature>
<organism evidence="3 4">
    <name type="scientific">Candidatus Ignatzschineria merdigallinarum</name>
    <dbReference type="NCBI Taxonomy" id="2838621"/>
    <lineage>
        <taxon>Bacteria</taxon>
        <taxon>Pseudomonadati</taxon>
        <taxon>Pseudomonadota</taxon>
        <taxon>Gammaproteobacteria</taxon>
        <taxon>Cardiobacteriales</taxon>
        <taxon>Ignatzschineriaceae</taxon>
        <taxon>Ignatzschineria</taxon>
    </lineage>
</organism>
<feature type="compositionally biased region" description="Polar residues" evidence="1">
    <location>
        <begin position="37"/>
        <end position="61"/>
    </location>
</feature>
<feature type="region of interest" description="Disordered" evidence="1">
    <location>
        <begin position="117"/>
        <end position="158"/>
    </location>
</feature>
<reference evidence="3" key="1">
    <citation type="journal article" date="2021" name="PeerJ">
        <title>Extensive microbial diversity within the chicken gut microbiome revealed by metagenomics and culture.</title>
        <authorList>
            <person name="Gilroy R."/>
            <person name="Ravi A."/>
            <person name="Getino M."/>
            <person name="Pursley I."/>
            <person name="Horton D.L."/>
            <person name="Alikhan N.F."/>
            <person name="Baker D."/>
            <person name="Gharbi K."/>
            <person name="Hall N."/>
            <person name="Watson M."/>
            <person name="Adriaenssens E.M."/>
            <person name="Foster-Nyarko E."/>
            <person name="Jarju S."/>
            <person name="Secka A."/>
            <person name="Antonio M."/>
            <person name="Oren A."/>
            <person name="Chaudhuri R.R."/>
            <person name="La Ragione R."/>
            <person name="Hildebrand F."/>
            <person name="Pallen M.J."/>
        </authorList>
    </citation>
    <scope>NUCLEOTIDE SEQUENCE</scope>
    <source>
        <strain evidence="3">CHK160-9182</strain>
    </source>
</reference>
<comment type="caution">
    <text evidence="3">The sequence shown here is derived from an EMBL/GenBank/DDBJ whole genome shotgun (WGS) entry which is preliminary data.</text>
</comment>
<evidence type="ECO:0000313" key="3">
    <source>
        <dbReference type="EMBL" id="HIW05867.1"/>
    </source>
</evidence>
<gene>
    <name evidence="3" type="ORF">H9889_00855</name>
</gene>
<evidence type="ECO:0000259" key="2">
    <source>
        <dbReference type="PROSITE" id="PS51724"/>
    </source>
</evidence>